<keyword evidence="1" id="KW-0812">Transmembrane</keyword>
<proteinExistence type="predicted"/>
<gene>
    <name evidence="3" type="ORF">EV667_1272</name>
</gene>
<evidence type="ECO:0000259" key="2">
    <source>
        <dbReference type="Pfam" id="PF20349"/>
    </source>
</evidence>
<accession>A0A4V2PK62</accession>
<organism evidence="3 4">
    <name type="scientific">Ancylobacter aquaticus</name>
    <dbReference type="NCBI Taxonomy" id="100"/>
    <lineage>
        <taxon>Bacteria</taxon>
        <taxon>Pseudomonadati</taxon>
        <taxon>Pseudomonadota</taxon>
        <taxon>Alphaproteobacteria</taxon>
        <taxon>Hyphomicrobiales</taxon>
        <taxon>Xanthobacteraceae</taxon>
        <taxon>Ancylobacter</taxon>
    </lineage>
</organism>
<evidence type="ECO:0000313" key="3">
    <source>
        <dbReference type="EMBL" id="TCK31166.1"/>
    </source>
</evidence>
<reference evidence="3 4" key="1">
    <citation type="submission" date="2019-03" db="EMBL/GenBank/DDBJ databases">
        <title>Genomic Encyclopedia of Type Strains, Phase IV (KMG-IV): sequencing the most valuable type-strain genomes for metagenomic binning, comparative biology and taxonomic classification.</title>
        <authorList>
            <person name="Goeker M."/>
        </authorList>
    </citation>
    <scope>NUCLEOTIDE SEQUENCE [LARGE SCALE GENOMIC DNA]</scope>
    <source>
        <strain evidence="3 4">DSM 101</strain>
    </source>
</reference>
<dbReference type="Pfam" id="PF20349">
    <property type="entry name" value="DUF6644"/>
    <property type="match status" value="1"/>
</dbReference>
<feature type="transmembrane region" description="Helical" evidence="1">
    <location>
        <begin position="69"/>
        <end position="87"/>
    </location>
</feature>
<evidence type="ECO:0000256" key="1">
    <source>
        <dbReference type="SAM" id="Phobius"/>
    </source>
</evidence>
<keyword evidence="1" id="KW-1133">Transmembrane helix</keyword>
<feature type="transmembrane region" description="Helical" evidence="1">
    <location>
        <begin position="136"/>
        <end position="157"/>
    </location>
</feature>
<feature type="transmembrane region" description="Helical" evidence="1">
    <location>
        <begin position="24"/>
        <end position="48"/>
    </location>
</feature>
<dbReference type="Proteomes" id="UP000295030">
    <property type="component" value="Unassembled WGS sequence"/>
</dbReference>
<comment type="caution">
    <text evidence="3">The sequence shown here is derived from an EMBL/GenBank/DDBJ whole genome shotgun (WGS) entry which is preliminary data.</text>
</comment>
<sequence>MEDAGSLLGALGGWPGARWLRASWVAYLLVNAAHILGVALLLGSILVLDLRLLGGLRRVPLAVIGPLHARVAALGTSLAVLTGLWLFTVRAAEYAENPAFLVKLALLGAALVNVALQHGNPAYREALRGGPLTGRIRTSAAASAMLWLAVLVAGRWIGFA</sequence>
<dbReference type="InterPro" id="IPR046586">
    <property type="entry name" value="DUF6644"/>
</dbReference>
<evidence type="ECO:0000313" key="4">
    <source>
        <dbReference type="Proteomes" id="UP000295030"/>
    </source>
</evidence>
<keyword evidence="1" id="KW-0472">Membrane</keyword>
<keyword evidence="4" id="KW-1185">Reference proteome</keyword>
<name>A0A4V2PK62_ANCAQ</name>
<feature type="transmembrane region" description="Helical" evidence="1">
    <location>
        <begin position="99"/>
        <end position="116"/>
    </location>
</feature>
<dbReference type="EMBL" id="SMFY01000001">
    <property type="protein sequence ID" value="TCK31166.1"/>
    <property type="molecule type" value="Genomic_DNA"/>
</dbReference>
<dbReference type="OrthoDB" id="118399at2"/>
<protein>
    <recommendedName>
        <fullName evidence="2">DUF6644 domain-containing protein</fullName>
    </recommendedName>
</protein>
<feature type="domain" description="DUF6644" evidence="2">
    <location>
        <begin position="31"/>
        <end position="160"/>
    </location>
</feature>
<dbReference type="RefSeq" id="WP_131834403.1">
    <property type="nucleotide sequence ID" value="NZ_SMFY01000001.1"/>
</dbReference>
<dbReference type="AlphaFoldDB" id="A0A4V2PK62"/>